<dbReference type="SUPFAM" id="SSF56672">
    <property type="entry name" value="DNA/RNA polymerases"/>
    <property type="match status" value="1"/>
</dbReference>
<sequence length="372" mass="43120">MTRFLRLAGFEVALVGAASEQAEKFKWTIHYMYRSKLINEKFTVAADAAKIIEIEQQDYSAFNSEGSRKRSREARQQGNNCRNRWGQNSNKHQRHWQHQNQGQRHQTRVQSSGNQGNQVRRMANECKNPRDTDKGNDSKTTGGRVFALSASQVANSGNSLVISREYRGCPIKIGDQIREDDLLPISMFDFDVILGIDWLSKHRAFIDCQAKHLKSFSLTDVNGFLAYVKDTSAEERSFESQPVVREFLPDELLGVPRIREVEFTIDLPSVSPWGAPVLFVQKKDNSMRLCIDYRELNRVTIRNRYSLPRIDDMFDQLQGAKYFSKIDLRSGYHQLRVKEQDVSKTAFRTRYGHYEFLVMPFDLTMLWPVSWT</sequence>
<feature type="region of interest" description="Disordered" evidence="1">
    <location>
        <begin position="62"/>
        <end position="141"/>
    </location>
</feature>
<feature type="domain" description="Reverse transcriptase" evidence="2">
    <location>
        <begin position="280"/>
        <end position="361"/>
    </location>
</feature>
<comment type="caution">
    <text evidence="3">The sequence shown here is derived from an EMBL/GenBank/DDBJ whole genome shotgun (WGS) entry which is preliminary data.</text>
</comment>
<keyword evidence="4" id="KW-1185">Reference proteome</keyword>
<dbReference type="Gene3D" id="2.40.70.10">
    <property type="entry name" value="Acid Proteases"/>
    <property type="match status" value="1"/>
</dbReference>
<evidence type="ECO:0000259" key="2">
    <source>
        <dbReference type="Pfam" id="PF00078"/>
    </source>
</evidence>
<dbReference type="InterPro" id="IPR000477">
    <property type="entry name" value="RT_dom"/>
</dbReference>
<evidence type="ECO:0000256" key="1">
    <source>
        <dbReference type="SAM" id="MobiDB-lite"/>
    </source>
</evidence>
<dbReference type="CDD" id="cd01647">
    <property type="entry name" value="RT_LTR"/>
    <property type="match status" value="1"/>
</dbReference>
<organism evidence="3 4">
    <name type="scientific">Centaurea solstitialis</name>
    <name type="common">yellow star-thistle</name>
    <dbReference type="NCBI Taxonomy" id="347529"/>
    <lineage>
        <taxon>Eukaryota</taxon>
        <taxon>Viridiplantae</taxon>
        <taxon>Streptophyta</taxon>
        <taxon>Embryophyta</taxon>
        <taxon>Tracheophyta</taxon>
        <taxon>Spermatophyta</taxon>
        <taxon>Magnoliopsida</taxon>
        <taxon>eudicotyledons</taxon>
        <taxon>Gunneridae</taxon>
        <taxon>Pentapetalae</taxon>
        <taxon>asterids</taxon>
        <taxon>campanulids</taxon>
        <taxon>Asterales</taxon>
        <taxon>Asteraceae</taxon>
        <taxon>Carduoideae</taxon>
        <taxon>Cardueae</taxon>
        <taxon>Centaureinae</taxon>
        <taxon>Centaurea</taxon>
    </lineage>
</organism>
<dbReference type="Pfam" id="PF00078">
    <property type="entry name" value="RVT_1"/>
    <property type="match status" value="1"/>
</dbReference>
<dbReference type="Pfam" id="PF08284">
    <property type="entry name" value="RVP_2"/>
    <property type="match status" value="1"/>
</dbReference>
<feature type="compositionally biased region" description="Polar residues" evidence="1">
    <location>
        <begin position="98"/>
        <end position="118"/>
    </location>
</feature>
<accession>A0AA38ST14</accession>
<dbReference type="InterPro" id="IPR032567">
    <property type="entry name" value="RTL1-rel"/>
</dbReference>
<dbReference type="Gene3D" id="3.10.10.10">
    <property type="entry name" value="HIV Type 1 Reverse Transcriptase, subunit A, domain 1"/>
    <property type="match status" value="1"/>
</dbReference>
<dbReference type="AlphaFoldDB" id="A0AA38ST14"/>
<dbReference type="InterPro" id="IPR021109">
    <property type="entry name" value="Peptidase_aspartic_dom_sf"/>
</dbReference>
<reference evidence="3" key="1">
    <citation type="submission" date="2023-03" db="EMBL/GenBank/DDBJ databases">
        <title>Chromosome-scale reference genome and RAD-based genetic map of yellow starthistle (Centaurea solstitialis) reveal putative structural variation and QTLs associated with invader traits.</title>
        <authorList>
            <person name="Reatini B."/>
            <person name="Cang F.A."/>
            <person name="Jiang Q."/>
            <person name="Mckibben M.T.W."/>
            <person name="Barker M.S."/>
            <person name="Rieseberg L.H."/>
            <person name="Dlugosch K.M."/>
        </authorList>
    </citation>
    <scope>NUCLEOTIDE SEQUENCE</scope>
    <source>
        <strain evidence="3">CAN-66</strain>
        <tissue evidence="3">Leaf</tissue>
    </source>
</reference>
<dbReference type="Proteomes" id="UP001172457">
    <property type="component" value="Chromosome 8"/>
</dbReference>
<dbReference type="Gene3D" id="3.30.70.270">
    <property type="match status" value="1"/>
</dbReference>
<dbReference type="PANTHER" id="PTHR15503:SF45">
    <property type="entry name" value="RNA-DIRECTED DNA POLYMERASE HOMOLOG"/>
    <property type="match status" value="1"/>
</dbReference>
<feature type="compositionally biased region" description="Polar residues" evidence="1">
    <location>
        <begin position="76"/>
        <end position="90"/>
    </location>
</feature>
<name>A0AA38ST14_9ASTR</name>
<proteinExistence type="predicted"/>
<dbReference type="InterPro" id="IPR043502">
    <property type="entry name" value="DNA/RNA_pol_sf"/>
</dbReference>
<evidence type="ECO:0000313" key="4">
    <source>
        <dbReference type="Proteomes" id="UP001172457"/>
    </source>
</evidence>
<feature type="compositionally biased region" description="Basic and acidic residues" evidence="1">
    <location>
        <begin position="122"/>
        <end position="137"/>
    </location>
</feature>
<gene>
    <name evidence="3" type="ORF">OSB04_031440</name>
</gene>
<dbReference type="PANTHER" id="PTHR15503">
    <property type="entry name" value="LDOC1 RELATED"/>
    <property type="match status" value="1"/>
</dbReference>
<evidence type="ECO:0000313" key="3">
    <source>
        <dbReference type="EMBL" id="KAJ9538707.1"/>
    </source>
</evidence>
<dbReference type="EMBL" id="JARYMX010000008">
    <property type="protein sequence ID" value="KAJ9538707.1"/>
    <property type="molecule type" value="Genomic_DNA"/>
</dbReference>
<dbReference type="InterPro" id="IPR043128">
    <property type="entry name" value="Rev_trsase/Diguanyl_cyclase"/>
</dbReference>
<protein>
    <recommendedName>
        <fullName evidence="2">Reverse transcriptase domain-containing protein</fullName>
    </recommendedName>
</protein>